<keyword evidence="1" id="KW-0472">Membrane</keyword>
<proteinExistence type="predicted"/>
<name>A0A6C0AL09_9ZZZZ</name>
<keyword evidence="1" id="KW-1133">Transmembrane helix</keyword>
<keyword evidence="1" id="KW-0812">Transmembrane</keyword>
<accession>A0A6C0AL09</accession>
<reference evidence="2" key="1">
    <citation type="journal article" date="2020" name="Nature">
        <title>Giant virus diversity and host interactions through global metagenomics.</title>
        <authorList>
            <person name="Schulz F."/>
            <person name="Roux S."/>
            <person name="Paez-Espino D."/>
            <person name="Jungbluth S."/>
            <person name="Walsh D.A."/>
            <person name="Denef V.J."/>
            <person name="McMahon K.D."/>
            <person name="Konstantinidis K.T."/>
            <person name="Eloe-Fadrosh E.A."/>
            <person name="Kyrpides N.C."/>
            <person name="Woyke T."/>
        </authorList>
    </citation>
    <scope>NUCLEOTIDE SEQUENCE</scope>
    <source>
        <strain evidence="2">GVMAG-S-1091796-13</strain>
    </source>
</reference>
<organism evidence="2">
    <name type="scientific">viral metagenome</name>
    <dbReference type="NCBI Taxonomy" id="1070528"/>
    <lineage>
        <taxon>unclassified sequences</taxon>
        <taxon>metagenomes</taxon>
        <taxon>organismal metagenomes</taxon>
    </lineage>
</organism>
<dbReference type="EMBL" id="MN740714">
    <property type="protein sequence ID" value="QHS80494.1"/>
    <property type="molecule type" value="Genomic_DNA"/>
</dbReference>
<protein>
    <submittedName>
        <fullName evidence="2">Uncharacterized protein</fullName>
    </submittedName>
</protein>
<sequence>MGLLGTSLILVGIVIFLVGYWFTGRSQGEEQCNPPIESSNRGGGIAGIVIGLIFMLAGLVFNLRESNPEQVIAYENV</sequence>
<feature type="transmembrane region" description="Helical" evidence="1">
    <location>
        <begin position="44"/>
        <end position="63"/>
    </location>
</feature>
<dbReference type="AlphaFoldDB" id="A0A6C0AL09"/>
<evidence type="ECO:0000313" key="2">
    <source>
        <dbReference type="EMBL" id="QHS80494.1"/>
    </source>
</evidence>
<feature type="transmembrane region" description="Helical" evidence="1">
    <location>
        <begin position="6"/>
        <end position="23"/>
    </location>
</feature>
<evidence type="ECO:0000256" key="1">
    <source>
        <dbReference type="SAM" id="Phobius"/>
    </source>
</evidence>